<evidence type="ECO:0000313" key="3">
    <source>
        <dbReference type="Proteomes" id="UP001156905"/>
    </source>
</evidence>
<protein>
    <submittedName>
        <fullName evidence="2">Uncharacterized protein</fullName>
    </submittedName>
</protein>
<comment type="caution">
    <text evidence="2">The sequence shown here is derived from an EMBL/GenBank/DDBJ whole genome shotgun (WGS) entry which is preliminary data.</text>
</comment>
<keyword evidence="3" id="KW-1185">Reference proteome</keyword>
<name>A0ABQ6BID5_9BRAD</name>
<feature type="compositionally biased region" description="Basic and acidic residues" evidence="1">
    <location>
        <begin position="198"/>
        <end position="218"/>
    </location>
</feature>
<evidence type="ECO:0000256" key="1">
    <source>
        <dbReference type="SAM" id="MobiDB-lite"/>
    </source>
</evidence>
<proteinExistence type="predicted"/>
<dbReference type="Proteomes" id="UP001156905">
    <property type="component" value="Unassembled WGS sequence"/>
</dbReference>
<sequence length="235" mass="27094">MNRPLPTTHQLTATALPVEFEALAPPPLLLPGESLEHYQMLRQAIFADLAPRSAIEWLLAIDVAELSWEIQRYRLLRHKLLETYRQRAIEAALRRIDLIGIAPEFQDDAEYYTLQNALSWRIDPIATTEIDTRLASCGFDQHAITTEVYVQAREVFLLFEGLLNAAQTKRMLLLRELRTQRVVDRSLRGGSERSVDRYRNFDRRTAQTRRGDNCRRYEPTGSAGRASSEHSENED</sequence>
<dbReference type="EMBL" id="BSOW01000092">
    <property type="protein sequence ID" value="GLR92346.1"/>
    <property type="molecule type" value="Genomic_DNA"/>
</dbReference>
<reference evidence="3" key="1">
    <citation type="journal article" date="2019" name="Int. J. Syst. Evol. Microbiol.">
        <title>The Global Catalogue of Microorganisms (GCM) 10K type strain sequencing project: providing services to taxonomists for standard genome sequencing and annotation.</title>
        <authorList>
            <consortium name="The Broad Institute Genomics Platform"/>
            <consortium name="The Broad Institute Genome Sequencing Center for Infectious Disease"/>
            <person name="Wu L."/>
            <person name="Ma J."/>
        </authorList>
    </citation>
    <scope>NUCLEOTIDE SEQUENCE [LARGE SCALE GENOMIC DNA]</scope>
    <source>
        <strain evidence="3">NBRC 102520</strain>
    </source>
</reference>
<accession>A0ABQ6BID5</accession>
<feature type="region of interest" description="Disordered" evidence="1">
    <location>
        <begin position="198"/>
        <end position="235"/>
    </location>
</feature>
<organism evidence="2 3">
    <name type="scientific">Bradyrhizobium iriomotense</name>
    <dbReference type="NCBI Taxonomy" id="441950"/>
    <lineage>
        <taxon>Bacteria</taxon>
        <taxon>Pseudomonadati</taxon>
        <taxon>Pseudomonadota</taxon>
        <taxon>Alphaproteobacteria</taxon>
        <taxon>Hyphomicrobiales</taxon>
        <taxon>Nitrobacteraceae</taxon>
        <taxon>Bradyrhizobium</taxon>
    </lineage>
</organism>
<gene>
    <name evidence="2" type="ORF">GCM10007857_90720</name>
</gene>
<dbReference type="RefSeq" id="WP_284276374.1">
    <property type="nucleotide sequence ID" value="NZ_BSOW01000092.1"/>
</dbReference>
<evidence type="ECO:0000313" key="2">
    <source>
        <dbReference type="EMBL" id="GLR92346.1"/>
    </source>
</evidence>